<sequence>MKSRKDCWTCKTRRIPCDGGLPTCQKCARARRVCQGYGMRLSWPRDNDKKRAATAGSPPMALSRSRIAKLFFVNTTWQDMELYHHQNPMQPLHLVPAAPKLCGQHHLEVDHIDLIRYFLDVAHLSLVTFTVNTLQIRDVLVRMALTSDTVQGLALYDALLAFSSLHRNGYNQQAMQLKISAIQFLSASSKEGSLTSAKAAQHAAASMLLGAFDILLPSASSGEWLWYTQGAMDTIQAARLEDQLYERDFGHLLDWVYFHDALSRFPMHHWHHASLTRNVPTTNNPKLREAQYPPLARHRPALPPPNLSYTILNILSEACDTLLDPRDPASRSKEYQDRLRAFERRVENVHATQVWASPDADDDTALAVEVWQVATRVYLARASQSPWEMAADLEDLIDRAFAGPIVNCVCPHFFPLFIIACEARTDHRRTAILNLIDSAEGILHVRSKLWLKELIQSVWVHQDLHEDTDLLVNYVDVVSDLISSSPHVPSFV</sequence>
<comment type="caution">
    <text evidence="1">The sequence shown here is derived from an EMBL/GenBank/DDBJ whole genome shotgun (WGS) entry which is preliminary data.</text>
</comment>
<reference evidence="1 2" key="1">
    <citation type="journal article" date="2022" name="New Phytol.">
        <title>Ecological generalism drives hyperdiversity of secondary metabolite gene clusters in xylarialean endophytes.</title>
        <authorList>
            <person name="Franco M.E.E."/>
            <person name="Wisecaver J.H."/>
            <person name="Arnold A.E."/>
            <person name="Ju Y.M."/>
            <person name="Slot J.C."/>
            <person name="Ahrendt S."/>
            <person name="Moore L.P."/>
            <person name="Eastman K.E."/>
            <person name="Scott K."/>
            <person name="Konkel Z."/>
            <person name="Mondo S.J."/>
            <person name="Kuo A."/>
            <person name="Hayes R.D."/>
            <person name="Haridas S."/>
            <person name="Andreopoulos B."/>
            <person name="Riley R."/>
            <person name="LaButti K."/>
            <person name="Pangilinan J."/>
            <person name="Lipzen A."/>
            <person name="Amirebrahimi M."/>
            <person name="Yan J."/>
            <person name="Adam C."/>
            <person name="Keymanesh K."/>
            <person name="Ng V."/>
            <person name="Louie K."/>
            <person name="Northen T."/>
            <person name="Drula E."/>
            <person name="Henrissat B."/>
            <person name="Hsieh H.M."/>
            <person name="Youens-Clark K."/>
            <person name="Lutzoni F."/>
            <person name="Miadlikowska J."/>
            <person name="Eastwood D.C."/>
            <person name="Hamelin R.C."/>
            <person name="Grigoriev I.V."/>
            <person name="U'Ren J.M."/>
        </authorList>
    </citation>
    <scope>NUCLEOTIDE SEQUENCE [LARGE SCALE GENOMIC DNA]</scope>
    <source>
        <strain evidence="1 2">ER1909</strain>
    </source>
</reference>
<organism evidence="1 2">
    <name type="scientific">Hypoxylon rubiginosum</name>
    <dbReference type="NCBI Taxonomy" id="110542"/>
    <lineage>
        <taxon>Eukaryota</taxon>
        <taxon>Fungi</taxon>
        <taxon>Dikarya</taxon>
        <taxon>Ascomycota</taxon>
        <taxon>Pezizomycotina</taxon>
        <taxon>Sordariomycetes</taxon>
        <taxon>Xylariomycetidae</taxon>
        <taxon>Xylariales</taxon>
        <taxon>Hypoxylaceae</taxon>
        <taxon>Hypoxylon</taxon>
    </lineage>
</organism>
<dbReference type="EMBL" id="MU394368">
    <property type="protein sequence ID" value="KAI6082574.1"/>
    <property type="molecule type" value="Genomic_DNA"/>
</dbReference>
<accession>A0ACC0CQ92</accession>
<protein>
    <submittedName>
        <fullName evidence="1">Fungal-specific transcription factor domain-containing protein</fullName>
    </submittedName>
</protein>
<proteinExistence type="predicted"/>
<dbReference type="Proteomes" id="UP001497680">
    <property type="component" value="Unassembled WGS sequence"/>
</dbReference>
<gene>
    <name evidence="1" type="ORF">F4821DRAFT_246774</name>
</gene>
<keyword evidence="2" id="KW-1185">Reference proteome</keyword>
<evidence type="ECO:0000313" key="2">
    <source>
        <dbReference type="Proteomes" id="UP001497680"/>
    </source>
</evidence>
<name>A0ACC0CQ92_9PEZI</name>
<evidence type="ECO:0000313" key="1">
    <source>
        <dbReference type="EMBL" id="KAI6082574.1"/>
    </source>
</evidence>